<dbReference type="InterPro" id="IPR001498">
    <property type="entry name" value="Impact_N"/>
</dbReference>
<organism evidence="4 5">
    <name type="scientific">[Myrmecia] bisecta</name>
    <dbReference type="NCBI Taxonomy" id="41462"/>
    <lineage>
        <taxon>Eukaryota</taxon>
        <taxon>Viridiplantae</taxon>
        <taxon>Chlorophyta</taxon>
        <taxon>core chlorophytes</taxon>
        <taxon>Trebouxiophyceae</taxon>
        <taxon>Trebouxiales</taxon>
        <taxon>Trebouxiaceae</taxon>
        <taxon>Myrmecia</taxon>
    </lineage>
</organism>
<sequence length="273" mass="29158">MSKVWNRSPALVQSAHQKALALRFPGALQVQCTTRQTRQRLVVFILKRFSSCPTLALGSRALSTAQHAVRAAGQIHPEGYQTLQSKHQHELEAKKSKFLTTAWPVTSATQALGLVQAARQPAASHNCFAYKVGQEYRSSDDGEPGGTAGRPILAAIEGEGLDGVCVLVTRYFGGTKLGAGGLVRAYGGAARECLREAPKCTVRPRVDLQLEAGFGNIGTVYALLDQHQAVRLCEEYTDHGTVRLRVSIVQGRAAGLQAAMLDATSGQVAAPQA</sequence>
<accession>A0AAW1Q0Z1</accession>
<comment type="caution">
    <text evidence="4">The sequence shown here is derived from an EMBL/GenBank/DDBJ whole genome shotgun (WGS) entry which is preliminary data.</text>
</comment>
<dbReference type="Gene3D" id="3.30.230.30">
    <property type="entry name" value="Impact, N-terminal domain"/>
    <property type="match status" value="1"/>
</dbReference>
<name>A0AAW1Q0Z1_9CHLO</name>
<dbReference type="Pfam" id="PF09186">
    <property type="entry name" value="DUF1949"/>
    <property type="match status" value="1"/>
</dbReference>
<dbReference type="InterPro" id="IPR020568">
    <property type="entry name" value="Ribosomal_Su5_D2-typ_SF"/>
</dbReference>
<evidence type="ECO:0000259" key="3">
    <source>
        <dbReference type="Pfam" id="PF09186"/>
    </source>
</evidence>
<dbReference type="Pfam" id="PF01205">
    <property type="entry name" value="Impact_N"/>
    <property type="match status" value="1"/>
</dbReference>
<dbReference type="PANTHER" id="PTHR16301:SF20">
    <property type="entry name" value="IMPACT FAMILY MEMBER YIGZ"/>
    <property type="match status" value="1"/>
</dbReference>
<dbReference type="InterPro" id="IPR015269">
    <property type="entry name" value="UPF0029_Impact_C"/>
</dbReference>
<evidence type="ECO:0008006" key="6">
    <source>
        <dbReference type="Google" id="ProtNLM"/>
    </source>
</evidence>
<feature type="domain" description="Impact N-terminal" evidence="2">
    <location>
        <begin position="94"/>
        <end position="194"/>
    </location>
</feature>
<dbReference type="InterPro" id="IPR023582">
    <property type="entry name" value="Impact"/>
</dbReference>
<keyword evidence="5" id="KW-1185">Reference proteome</keyword>
<dbReference type="PANTHER" id="PTHR16301">
    <property type="entry name" value="IMPACT-RELATED"/>
    <property type="match status" value="1"/>
</dbReference>
<evidence type="ECO:0000259" key="2">
    <source>
        <dbReference type="Pfam" id="PF01205"/>
    </source>
</evidence>
<dbReference type="Proteomes" id="UP001489004">
    <property type="component" value="Unassembled WGS sequence"/>
</dbReference>
<dbReference type="PROSITE" id="PS00910">
    <property type="entry name" value="UPF0029"/>
    <property type="match status" value="1"/>
</dbReference>
<reference evidence="4 5" key="1">
    <citation type="journal article" date="2024" name="Nat. Commun.">
        <title>Phylogenomics reveals the evolutionary origins of lichenization in chlorophyte algae.</title>
        <authorList>
            <person name="Puginier C."/>
            <person name="Libourel C."/>
            <person name="Otte J."/>
            <person name="Skaloud P."/>
            <person name="Haon M."/>
            <person name="Grisel S."/>
            <person name="Petersen M."/>
            <person name="Berrin J.G."/>
            <person name="Delaux P.M."/>
            <person name="Dal Grande F."/>
            <person name="Keller J."/>
        </authorList>
    </citation>
    <scope>NUCLEOTIDE SEQUENCE [LARGE SCALE GENOMIC DNA]</scope>
    <source>
        <strain evidence="4 5">SAG 2043</strain>
    </source>
</reference>
<dbReference type="InterPro" id="IPR035647">
    <property type="entry name" value="EFG_III/V"/>
</dbReference>
<comment type="similarity">
    <text evidence="1">Belongs to the IMPACT family.</text>
</comment>
<dbReference type="SUPFAM" id="SSF54211">
    <property type="entry name" value="Ribosomal protein S5 domain 2-like"/>
    <property type="match status" value="1"/>
</dbReference>
<dbReference type="Gene3D" id="3.30.70.240">
    <property type="match status" value="1"/>
</dbReference>
<dbReference type="SUPFAM" id="SSF54980">
    <property type="entry name" value="EF-G C-terminal domain-like"/>
    <property type="match status" value="1"/>
</dbReference>
<evidence type="ECO:0000256" key="1">
    <source>
        <dbReference type="ARBA" id="ARBA00007665"/>
    </source>
</evidence>
<dbReference type="InterPro" id="IPR020569">
    <property type="entry name" value="UPF0029_Impact_CS"/>
</dbReference>
<proteinExistence type="inferred from homology"/>
<gene>
    <name evidence="4" type="ORF">WJX72_010590</name>
</gene>
<dbReference type="AlphaFoldDB" id="A0AAW1Q0Z1"/>
<dbReference type="GO" id="GO:0006446">
    <property type="term" value="P:regulation of translational initiation"/>
    <property type="evidence" value="ECO:0007669"/>
    <property type="project" value="TreeGrafter"/>
</dbReference>
<protein>
    <recommendedName>
        <fullName evidence="6">Impact N-terminal domain-containing protein</fullName>
    </recommendedName>
</protein>
<dbReference type="EMBL" id="JALJOR010000007">
    <property type="protein sequence ID" value="KAK9814727.1"/>
    <property type="molecule type" value="Genomic_DNA"/>
</dbReference>
<evidence type="ECO:0000313" key="5">
    <source>
        <dbReference type="Proteomes" id="UP001489004"/>
    </source>
</evidence>
<evidence type="ECO:0000313" key="4">
    <source>
        <dbReference type="EMBL" id="KAK9814727.1"/>
    </source>
</evidence>
<feature type="domain" description="UPF0029" evidence="3">
    <location>
        <begin position="211"/>
        <end position="267"/>
    </location>
</feature>
<dbReference type="InterPro" id="IPR036956">
    <property type="entry name" value="Impact_N_sf"/>
</dbReference>
<dbReference type="GO" id="GO:0005737">
    <property type="term" value="C:cytoplasm"/>
    <property type="evidence" value="ECO:0007669"/>
    <property type="project" value="TreeGrafter"/>
</dbReference>